<dbReference type="InterPro" id="IPR007390">
    <property type="entry name" value="Spore_V_R"/>
</dbReference>
<dbReference type="EMBL" id="FOXA01000007">
    <property type="protein sequence ID" value="SFP49444.1"/>
    <property type="molecule type" value="Genomic_DNA"/>
</dbReference>
<dbReference type="InterPro" id="IPR057270">
    <property type="entry name" value="Ycgb-like"/>
</dbReference>
<dbReference type="InterPro" id="IPR057008">
    <property type="entry name" value="SpoVR-like_C"/>
</dbReference>
<accession>A0A1I5QT10</accession>
<sequence>MADSKLIFEGTDWTFEKLDRAYEAIEQVATKELRLDCFPNQIEIISAEQMLDAYSSVGMPLMYRHWSFGKHFIQHERMYRKGARGLAFEIVINSNPCVSYCLEENTMALQALVMAHAAFGHNHFFKNNHLFRQWTDPDGILDYLDYARGFIARCEERHGERQVERTLDSAHALMSAGVFRHRRPPDLSASEEKRRAIERFKAQEEAVDYLLDTFERPQTAAPVPDAASERRRRMHLPEENLLFFLEHHSPILEPWQREILGIVRNVAQYFYPQKQTQIMNEGCATFTHFYIMHRLHEDGRIDDGAMFEILHNHANVLTQPDFDDPRYSGINPYTLGFGMMRDIKRICTEPEDEDRAWFPEIAGCGDWLGVLTEAWANYRDESFIQQFLSPRLMRELKLFALTDDAADRYVTVDAIHDEQGYERVRDALARSRDVSINEPDIQLVDADLMGDRVLRIRHFRRDGIPLEDADRTATLAHVRRLWGYDVVLE</sequence>
<dbReference type="PANTHER" id="PTHR30029">
    <property type="entry name" value="STAGE V SPORULATION PROTEIN R"/>
    <property type="match status" value="1"/>
</dbReference>
<organism evidence="3 4">
    <name type="scientific">Tranquillimonas alkanivorans</name>
    <dbReference type="NCBI Taxonomy" id="441119"/>
    <lineage>
        <taxon>Bacteria</taxon>
        <taxon>Pseudomonadati</taxon>
        <taxon>Pseudomonadota</taxon>
        <taxon>Alphaproteobacteria</taxon>
        <taxon>Rhodobacterales</taxon>
        <taxon>Roseobacteraceae</taxon>
        <taxon>Tranquillimonas</taxon>
    </lineage>
</organism>
<dbReference type="Pfam" id="PF24755">
    <property type="entry name" value="SpoVR_C"/>
    <property type="match status" value="1"/>
</dbReference>
<keyword evidence="4" id="KW-1185">Reference proteome</keyword>
<feature type="domain" description="SpoVR-like C-terminal" evidence="2">
    <location>
        <begin position="439"/>
        <end position="489"/>
    </location>
</feature>
<evidence type="ECO:0000259" key="2">
    <source>
        <dbReference type="Pfam" id="PF24755"/>
    </source>
</evidence>
<dbReference type="Pfam" id="PF04293">
    <property type="entry name" value="SpoVR"/>
    <property type="match status" value="1"/>
</dbReference>
<dbReference type="STRING" id="441119.SAMN04488047_10798"/>
<dbReference type="PANTHER" id="PTHR30029:SF2">
    <property type="entry name" value="STAGE V SPORULATION PROTEIN R"/>
    <property type="match status" value="1"/>
</dbReference>
<gene>
    <name evidence="3" type="ORF">SAMN04488047_10798</name>
</gene>
<reference evidence="3 4" key="1">
    <citation type="submission" date="2016-10" db="EMBL/GenBank/DDBJ databases">
        <authorList>
            <person name="de Groot N.N."/>
        </authorList>
    </citation>
    <scope>NUCLEOTIDE SEQUENCE [LARGE SCALE GENOMIC DNA]</scope>
    <source>
        <strain evidence="3 4">DSM 19547</strain>
    </source>
</reference>
<dbReference type="NCBIfam" id="NF008737">
    <property type="entry name" value="PRK11767.1"/>
    <property type="match status" value="1"/>
</dbReference>
<dbReference type="AlphaFoldDB" id="A0A1I5QT10"/>
<evidence type="ECO:0000259" key="1">
    <source>
        <dbReference type="Pfam" id="PF04293"/>
    </source>
</evidence>
<proteinExistence type="predicted"/>
<protein>
    <submittedName>
        <fullName evidence="3">SpoVR like protein</fullName>
    </submittedName>
</protein>
<dbReference type="Proteomes" id="UP000199356">
    <property type="component" value="Unassembled WGS sequence"/>
</dbReference>
<feature type="domain" description="SpoVR protein-like N-terminal" evidence="1">
    <location>
        <begin position="12"/>
        <end position="434"/>
    </location>
</feature>
<evidence type="ECO:0000313" key="4">
    <source>
        <dbReference type="Proteomes" id="UP000199356"/>
    </source>
</evidence>
<dbReference type="InterPro" id="IPR056174">
    <property type="entry name" value="SpoVR_N"/>
</dbReference>
<dbReference type="OrthoDB" id="9784270at2"/>
<name>A0A1I5QT10_9RHOB</name>
<dbReference type="RefSeq" id="WP_093421384.1">
    <property type="nucleotide sequence ID" value="NZ_FOXA01000007.1"/>
</dbReference>
<evidence type="ECO:0000313" key="3">
    <source>
        <dbReference type="EMBL" id="SFP49444.1"/>
    </source>
</evidence>